<dbReference type="Proteomes" id="UP000697995">
    <property type="component" value="Unassembled WGS sequence"/>
</dbReference>
<dbReference type="SUPFAM" id="SSF46785">
    <property type="entry name" value="Winged helix' DNA-binding domain"/>
    <property type="match status" value="1"/>
</dbReference>
<comment type="caution">
    <text evidence="2">The sequence shown here is derived from an EMBL/GenBank/DDBJ whole genome shotgun (WGS) entry which is preliminary data.</text>
</comment>
<evidence type="ECO:0000313" key="3">
    <source>
        <dbReference type="Proteomes" id="UP000697995"/>
    </source>
</evidence>
<organism evidence="2 3">
    <name type="scientific">Paracraurococcus ruber</name>
    <dbReference type="NCBI Taxonomy" id="77675"/>
    <lineage>
        <taxon>Bacteria</taxon>
        <taxon>Pseudomonadati</taxon>
        <taxon>Pseudomonadota</taxon>
        <taxon>Alphaproteobacteria</taxon>
        <taxon>Acetobacterales</taxon>
        <taxon>Roseomonadaceae</taxon>
        <taxon>Paracraurococcus</taxon>
    </lineage>
</organism>
<reference evidence="2 3" key="1">
    <citation type="journal article" date="2020" name="Microorganisms">
        <title>Osmotic Adaptation and Compatible Solute Biosynthesis of Phototrophic Bacteria as Revealed from Genome Analyses.</title>
        <authorList>
            <person name="Imhoff J.F."/>
            <person name="Rahn T."/>
            <person name="Kunzel S."/>
            <person name="Keller A."/>
            <person name="Neulinger S.C."/>
        </authorList>
    </citation>
    <scope>NUCLEOTIDE SEQUENCE [LARGE SCALE GENOMIC DNA]</scope>
    <source>
        <strain evidence="2 3">DSM 15382</strain>
    </source>
</reference>
<dbReference type="EMBL" id="NRSG01000465">
    <property type="protein sequence ID" value="MBK1662154.1"/>
    <property type="molecule type" value="Genomic_DNA"/>
</dbReference>
<dbReference type="InterPro" id="IPR012318">
    <property type="entry name" value="HTH_CRP"/>
</dbReference>
<evidence type="ECO:0000313" key="2">
    <source>
        <dbReference type="EMBL" id="MBK1662154.1"/>
    </source>
</evidence>
<name>A0ABS1D5R4_9PROT</name>
<evidence type="ECO:0000259" key="1">
    <source>
        <dbReference type="Pfam" id="PF13545"/>
    </source>
</evidence>
<keyword evidence="3" id="KW-1185">Reference proteome</keyword>
<sequence length="186" mass="20655">MPRGPAPLVHFRSRADQLQAEQAERLRQLVLALPELPQRAVGEILATIDRQTAADQPDWTFVMMSPADNDRVVSHLLDTAARPQVAVRLWAKLFLHLRRDTGDIVRTREELAEEAGTTPQHISEIMSELEAFGAIVRFREKVAGMRGPGLVRYRMNSRIATHQTGAARVKAQAAAPLLGLIEGGRK</sequence>
<dbReference type="RefSeq" id="WP_133223207.1">
    <property type="nucleotide sequence ID" value="NZ_NRSG01000465.1"/>
</dbReference>
<accession>A0ABS1D5R4</accession>
<dbReference type="InterPro" id="IPR036390">
    <property type="entry name" value="WH_DNA-bd_sf"/>
</dbReference>
<protein>
    <recommendedName>
        <fullName evidence="1">HTH crp-type domain-containing protein</fullName>
    </recommendedName>
</protein>
<feature type="domain" description="HTH crp-type" evidence="1">
    <location>
        <begin position="91"/>
        <end position="137"/>
    </location>
</feature>
<dbReference type="Pfam" id="PF13545">
    <property type="entry name" value="HTH_Crp_2"/>
    <property type="match status" value="1"/>
</dbReference>
<gene>
    <name evidence="2" type="ORF">CKO45_28615</name>
</gene>
<proteinExistence type="predicted"/>
<dbReference type="Gene3D" id="1.10.10.10">
    <property type="entry name" value="Winged helix-like DNA-binding domain superfamily/Winged helix DNA-binding domain"/>
    <property type="match status" value="1"/>
</dbReference>
<dbReference type="InterPro" id="IPR036388">
    <property type="entry name" value="WH-like_DNA-bd_sf"/>
</dbReference>